<keyword evidence="10" id="KW-1185">Reference proteome</keyword>
<dbReference type="Proteomes" id="UP000294830">
    <property type="component" value="Unassembled WGS sequence"/>
</dbReference>
<evidence type="ECO:0000256" key="1">
    <source>
        <dbReference type="ARBA" id="ARBA00000971"/>
    </source>
</evidence>
<gene>
    <name evidence="9" type="ORF">CLV25_107147</name>
</gene>
<comment type="caution">
    <text evidence="9">The sequence shown here is derived from an EMBL/GenBank/DDBJ whole genome shotgun (WGS) entry which is preliminary data.</text>
</comment>
<evidence type="ECO:0000313" key="10">
    <source>
        <dbReference type="Proteomes" id="UP000294830"/>
    </source>
</evidence>
<evidence type="ECO:0000256" key="5">
    <source>
        <dbReference type="PROSITE-ProRule" id="PRU00277"/>
    </source>
</evidence>
<dbReference type="InterPro" id="IPR001179">
    <property type="entry name" value="PPIase_FKBP_dom"/>
</dbReference>
<keyword evidence="4 5" id="KW-0413">Isomerase</keyword>
<dbReference type="InterPro" id="IPR036944">
    <property type="entry name" value="PPIase_FKBP_N_sf"/>
</dbReference>
<comment type="similarity">
    <text evidence="2 6">Belongs to the FKBP-type PPIase family.</text>
</comment>
<dbReference type="PROSITE" id="PS51257">
    <property type="entry name" value="PROKAR_LIPOPROTEIN"/>
    <property type="match status" value="1"/>
</dbReference>
<dbReference type="Gene3D" id="1.10.287.460">
    <property type="entry name" value="Peptidyl-prolyl cis-trans isomerase, FKBP-type, N-terminal domain"/>
    <property type="match status" value="1"/>
</dbReference>
<feature type="domain" description="PPIase FKBP-type" evidence="8">
    <location>
        <begin position="145"/>
        <end position="231"/>
    </location>
</feature>
<evidence type="ECO:0000259" key="8">
    <source>
        <dbReference type="PROSITE" id="PS50059"/>
    </source>
</evidence>
<feature type="chain" id="PRO_5020398073" description="Peptidyl-prolyl cis-trans isomerase" evidence="7">
    <location>
        <begin position="18"/>
        <end position="241"/>
    </location>
</feature>
<dbReference type="Pfam" id="PF00254">
    <property type="entry name" value="FKBP_C"/>
    <property type="match status" value="1"/>
</dbReference>
<dbReference type="InterPro" id="IPR046357">
    <property type="entry name" value="PPIase_dom_sf"/>
</dbReference>
<dbReference type="PANTHER" id="PTHR43811">
    <property type="entry name" value="FKBP-TYPE PEPTIDYL-PROLYL CIS-TRANS ISOMERASE FKPA"/>
    <property type="match status" value="1"/>
</dbReference>
<dbReference type="Gene3D" id="3.10.50.40">
    <property type="match status" value="1"/>
</dbReference>
<feature type="signal peptide" evidence="7">
    <location>
        <begin position="1"/>
        <end position="17"/>
    </location>
</feature>
<evidence type="ECO:0000256" key="4">
    <source>
        <dbReference type="ARBA" id="ARBA00023235"/>
    </source>
</evidence>
<comment type="catalytic activity">
    <reaction evidence="1 5 6">
        <text>[protein]-peptidylproline (omega=180) = [protein]-peptidylproline (omega=0)</text>
        <dbReference type="Rhea" id="RHEA:16237"/>
        <dbReference type="Rhea" id="RHEA-COMP:10747"/>
        <dbReference type="Rhea" id="RHEA-COMP:10748"/>
        <dbReference type="ChEBI" id="CHEBI:83833"/>
        <dbReference type="ChEBI" id="CHEBI:83834"/>
        <dbReference type="EC" id="5.2.1.8"/>
    </reaction>
</comment>
<accession>A0A4R2EFJ5</accession>
<evidence type="ECO:0000256" key="2">
    <source>
        <dbReference type="ARBA" id="ARBA00006577"/>
    </source>
</evidence>
<dbReference type="EMBL" id="SLWB01000007">
    <property type="protein sequence ID" value="TCN67688.1"/>
    <property type="molecule type" value="Genomic_DNA"/>
</dbReference>
<reference evidence="9 10" key="1">
    <citation type="submission" date="2019-03" db="EMBL/GenBank/DDBJ databases">
        <title>Genomic Encyclopedia of Archaeal and Bacterial Type Strains, Phase II (KMG-II): from individual species to whole genera.</title>
        <authorList>
            <person name="Goeker M."/>
        </authorList>
    </citation>
    <scope>NUCLEOTIDE SEQUENCE [LARGE SCALE GENOMIC DNA]</scope>
    <source>
        <strain evidence="9 10">RL-C</strain>
    </source>
</reference>
<dbReference type="InterPro" id="IPR000774">
    <property type="entry name" value="PPIase_FKBP_N"/>
</dbReference>
<evidence type="ECO:0000256" key="6">
    <source>
        <dbReference type="RuleBase" id="RU003915"/>
    </source>
</evidence>
<dbReference type="SUPFAM" id="SSF54534">
    <property type="entry name" value="FKBP-like"/>
    <property type="match status" value="1"/>
</dbReference>
<dbReference type="FunFam" id="3.10.50.40:FF:000006">
    <property type="entry name" value="Peptidyl-prolyl cis-trans isomerase"/>
    <property type="match status" value="1"/>
</dbReference>
<protein>
    <recommendedName>
        <fullName evidence="6">Peptidyl-prolyl cis-trans isomerase</fullName>
        <ecNumber evidence="6">5.2.1.8</ecNumber>
    </recommendedName>
</protein>
<evidence type="ECO:0000256" key="3">
    <source>
        <dbReference type="ARBA" id="ARBA00023110"/>
    </source>
</evidence>
<dbReference type="GO" id="GO:0006457">
    <property type="term" value="P:protein folding"/>
    <property type="evidence" value="ECO:0007669"/>
    <property type="project" value="InterPro"/>
</dbReference>
<evidence type="ECO:0000313" key="9">
    <source>
        <dbReference type="EMBL" id="TCN67688.1"/>
    </source>
</evidence>
<dbReference type="PROSITE" id="PS50059">
    <property type="entry name" value="FKBP_PPIASE"/>
    <property type="match status" value="1"/>
</dbReference>
<organism evidence="9 10">
    <name type="scientific">Acetobacteroides hydrogenigenes</name>
    <dbReference type="NCBI Taxonomy" id="979970"/>
    <lineage>
        <taxon>Bacteria</taxon>
        <taxon>Pseudomonadati</taxon>
        <taxon>Bacteroidota</taxon>
        <taxon>Bacteroidia</taxon>
        <taxon>Bacteroidales</taxon>
        <taxon>Rikenellaceae</taxon>
        <taxon>Acetobacteroides</taxon>
    </lineage>
</organism>
<sequence>MFTIMKFKVVILSTVVAAFLLSSCGKGGHKFANLADSASYAFGVSIGRNLEGYRAQNINEKVLAQAIEDVLSGDTTKVKMNDQLAMTVIQTYFTKLQKEIADKNVKDGEEFLAKNKKESGVVALPNGLQYKINAPGDQNIKPTATDTVVVNYTGTFIDGKEFDSSKKQGMPARFVLGGVIPGWTQGLQLIGKGGKIKLFIPANLAYGERGAGNVIPANSTLIFEVELLDVIKGAAPAAAKK</sequence>
<keyword evidence="3 5" id="KW-0697">Rotamase</keyword>
<evidence type="ECO:0000256" key="7">
    <source>
        <dbReference type="SAM" id="SignalP"/>
    </source>
</evidence>
<keyword evidence="7" id="KW-0732">Signal</keyword>
<dbReference type="EC" id="5.2.1.8" evidence="6"/>
<dbReference type="GO" id="GO:0003755">
    <property type="term" value="F:peptidyl-prolyl cis-trans isomerase activity"/>
    <property type="evidence" value="ECO:0007669"/>
    <property type="project" value="UniProtKB-UniRule"/>
</dbReference>
<dbReference type="AlphaFoldDB" id="A0A4R2EFJ5"/>
<name>A0A4R2EFJ5_9BACT</name>
<proteinExistence type="inferred from homology"/>
<dbReference type="Pfam" id="PF01346">
    <property type="entry name" value="FKBP_N"/>
    <property type="match status" value="1"/>
</dbReference>
<dbReference type="PANTHER" id="PTHR43811:SF19">
    <property type="entry name" value="39 KDA FK506-BINDING NUCLEAR PROTEIN"/>
    <property type="match status" value="1"/>
</dbReference>